<reference evidence="1 2" key="1">
    <citation type="submission" date="2019-04" db="EMBL/GenBank/DDBJ databases">
        <title>Phreatobacter aquaticus sp. nov.</title>
        <authorList>
            <person name="Choi A."/>
            <person name="Baek K."/>
        </authorList>
    </citation>
    <scope>NUCLEOTIDE SEQUENCE [LARGE SCALE GENOMIC DNA]</scope>
    <source>
        <strain evidence="1 2">NMCR1094</strain>
    </source>
</reference>
<accession>A0A4D7QTG9</accession>
<dbReference type="KEGG" id="paqt:E8L99_23510"/>
<evidence type="ECO:0000313" key="1">
    <source>
        <dbReference type="EMBL" id="QCK88514.1"/>
    </source>
</evidence>
<dbReference type="RefSeq" id="WP_137101840.1">
    <property type="nucleotide sequence ID" value="NZ_CP039865.1"/>
</dbReference>
<protein>
    <submittedName>
        <fullName evidence="1">Uncharacterized protein</fullName>
    </submittedName>
</protein>
<dbReference type="EMBL" id="CP039865">
    <property type="protein sequence ID" value="QCK88514.1"/>
    <property type="molecule type" value="Genomic_DNA"/>
</dbReference>
<gene>
    <name evidence="1" type="ORF">E8L99_23510</name>
</gene>
<dbReference type="AlphaFoldDB" id="A0A4D7QTG9"/>
<proteinExistence type="predicted"/>
<dbReference type="Proteomes" id="UP000298588">
    <property type="component" value="Chromosome"/>
</dbReference>
<name>A0A4D7QTG9_9HYPH</name>
<keyword evidence="2" id="KW-1185">Reference proteome</keyword>
<sequence length="97" mass="10003">MTFGLVAPAAAVLAPRSGQPVAVIAWSADRGGAATIAARAQGDLIAPGRTHRIVVARSTEPDFVTRLYGEGALLVLDAATLTACLSPLFSFAAELRR</sequence>
<evidence type="ECO:0000313" key="2">
    <source>
        <dbReference type="Proteomes" id="UP000298588"/>
    </source>
</evidence>
<organism evidence="1 2">
    <name type="scientific">Phreatobacter aquaticus</name>
    <dbReference type="NCBI Taxonomy" id="2570229"/>
    <lineage>
        <taxon>Bacteria</taxon>
        <taxon>Pseudomonadati</taxon>
        <taxon>Pseudomonadota</taxon>
        <taxon>Alphaproteobacteria</taxon>
        <taxon>Hyphomicrobiales</taxon>
        <taxon>Phreatobacteraceae</taxon>
        <taxon>Phreatobacter</taxon>
    </lineage>
</organism>